<reference evidence="1 2" key="1">
    <citation type="submission" date="2016-08" db="EMBL/GenBank/DDBJ databases">
        <authorList>
            <consortium name="Lentinula edodes genome sequencing consortium"/>
            <person name="Sakamoto Y."/>
            <person name="Nakade K."/>
            <person name="Sato S."/>
            <person name="Yoshida Y."/>
            <person name="Miyazaki K."/>
            <person name="Natsume S."/>
            <person name="Konno N."/>
        </authorList>
    </citation>
    <scope>NUCLEOTIDE SEQUENCE [LARGE SCALE GENOMIC DNA]</scope>
    <source>
        <strain evidence="1 2">NBRC 111202</strain>
    </source>
</reference>
<protein>
    <submittedName>
        <fullName evidence="1">Uncharacterized protein</fullName>
    </submittedName>
</protein>
<comment type="caution">
    <text evidence="1">The sequence shown here is derived from an EMBL/GenBank/DDBJ whole genome shotgun (WGS) entry which is preliminary data.</text>
</comment>
<dbReference type="EMBL" id="BDGU01000030">
    <property type="protein sequence ID" value="GAW00376.1"/>
    <property type="molecule type" value="Genomic_DNA"/>
</dbReference>
<sequence>MTFFCIELIPRRGFSSLAIRKIGPTRIGYDEVAFSNEAVYYILYNNWLVQALLHQTLFAFSPAQCSSISPLSAYPWGFRLLSTTT</sequence>
<keyword evidence="2" id="KW-1185">Reference proteome</keyword>
<evidence type="ECO:0000313" key="2">
    <source>
        <dbReference type="Proteomes" id="UP000188533"/>
    </source>
</evidence>
<dbReference type="Proteomes" id="UP000188533">
    <property type="component" value="Unassembled WGS sequence"/>
</dbReference>
<gene>
    <name evidence="1" type="ORF">LENED_001888</name>
</gene>
<organism evidence="1 2">
    <name type="scientific">Lentinula edodes</name>
    <name type="common">Shiitake mushroom</name>
    <name type="synonym">Lentinus edodes</name>
    <dbReference type="NCBI Taxonomy" id="5353"/>
    <lineage>
        <taxon>Eukaryota</taxon>
        <taxon>Fungi</taxon>
        <taxon>Dikarya</taxon>
        <taxon>Basidiomycota</taxon>
        <taxon>Agaricomycotina</taxon>
        <taxon>Agaricomycetes</taxon>
        <taxon>Agaricomycetidae</taxon>
        <taxon>Agaricales</taxon>
        <taxon>Marasmiineae</taxon>
        <taxon>Omphalotaceae</taxon>
        <taxon>Lentinula</taxon>
    </lineage>
</organism>
<name>A0A1Q3DZP3_LENED</name>
<reference evidence="1 2" key="2">
    <citation type="submission" date="2017-02" db="EMBL/GenBank/DDBJ databases">
        <title>A genome survey and senescence transcriptome analysis in Lentinula edodes.</title>
        <authorList>
            <person name="Sakamoto Y."/>
            <person name="Nakade K."/>
            <person name="Sato S."/>
            <person name="Yoshida Y."/>
            <person name="Miyazaki K."/>
            <person name="Natsume S."/>
            <person name="Konno N."/>
        </authorList>
    </citation>
    <scope>NUCLEOTIDE SEQUENCE [LARGE SCALE GENOMIC DNA]</scope>
    <source>
        <strain evidence="1 2">NBRC 111202</strain>
    </source>
</reference>
<evidence type="ECO:0000313" key="1">
    <source>
        <dbReference type="EMBL" id="GAW00376.1"/>
    </source>
</evidence>
<accession>A0A1Q3DZP3</accession>
<dbReference type="AlphaFoldDB" id="A0A1Q3DZP3"/>
<proteinExistence type="predicted"/>